<dbReference type="InterPro" id="IPR043128">
    <property type="entry name" value="Rev_trsase/Diguanyl_cyclase"/>
</dbReference>
<keyword evidence="2" id="KW-1185">Reference proteome</keyword>
<dbReference type="PANTHER" id="PTHR37984">
    <property type="entry name" value="PROTEIN CBG26694"/>
    <property type="match status" value="1"/>
</dbReference>
<proteinExistence type="predicted"/>
<organism evidence="1 2">
    <name type="scientific">Artemia franciscana</name>
    <name type="common">Brine shrimp</name>
    <name type="synonym">Artemia sanfranciscana</name>
    <dbReference type="NCBI Taxonomy" id="6661"/>
    <lineage>
        <taxon>Eukaryota</taxon>
        <taxon>Metazoa</taxon>
        <taxon>Ecdysozoa</taxon>
        <taxon>Arthropoda</taxon>
        <taxon>Crustacea</taxon>
        <taxon>Branchiopoda</taxon>
        <taxon>Anostraca</taxon>
        <taxon>Artemiidae</taxon>
        <taxon>Artemia</taxon>
    </lineage>
</organism>
<dbReference type="Proteomes" id="UP001187531">
    <property type="component" value="Unassembled WGS sequence"/>
</dbReference>
<name>A0AA88KU33_ARTSF</name>
<dbReference type="PANTHER" id="PTHR37984:SF5">
    <property type="entry name" value="PROTEIN NYNRIN-LIKE"/>
    <property type="match status" value="1"/>
</dbReference>
<dbReference type="GO" id="GO:0071897">
    <property type="term" value="P:DNA biosynthetic process"/>
    <property type="evidence" value="ECO:0007669"/>
    <property type="project" value="UniProtKB-ARBA"/>
</dbReference>
<reference evidence="1" key="1">
    <citation type="submission" date="2023-07" db="EMBL/GenBank/DDBJ databases">
        <title>Chromosome-level genome assembly of Artemia franciscana.</title>
        <authorList>
            <person name="Jo E."/>
        </authorList>
    </citation>
    <scope>NUCLEOTIDE SEQUENCE</scope>
    <source>
        <tissue evidence="1">Whole body</tissue>
    </source>
</reference>
<gene>
    <name evidence="1" type="ORF">QYM36_019029</name>
</gene>
<dbReference type="EMBL" id="JAVRJZ010000415">
    <property type="protein sequence ID" value="KAK2702359.1"/>
    <property type="molecule type" value="Genomic_DNA"/>
</dbReference>
<dbReference type="AlphaFoldDB" id="A0AA88KU33"/>
<evidence type="ECO:0000313" key="2">
    <source>
        <dbReference type="Proteomes" id="UP001187531"/>
    </source>
</evidence>
<comment type="caution">
    <text evidence="1">The sequence shown here is derived from an EMBL/GenBank/DDBJ whole genome shotgun (WGS) entry which is preliminary data.</text>
</comment>
<dbReference type="SUPFAM" id="SSF56672">
    <property type="entry name" value="DNA/RNA polymerases"/>
    <property type="match status" value="1"/>
</dbReference>
<dbReference type="InterPro" id="IPR050951">
    <property type="entry name" value="Retrovirus_Pol_polyprotein"/>
</dbReference>
<sequence length="122" mass="13637">TFEGIKGFSVIVDDIILSGKTIEEHDTNVRSVLIRAREKAVKFNPEKFVFGCKSIPNFGHIISENGIHPDPKKVSALKEIRPPSTKEELQTILGMMNYLAQNIPNLSSLNQPLRDLAKQPRA</sequence>
<evidence type="ECO:0008006" key="3">
    <source>
        <dbReference type="Google" id="ProtNLM"/>
    </source>
</evidence>
<evidence type="ECO:0000313" key="1">
    <source>
        <dbReference type="EMBL" id="KAK2702359.1"/>
    </source>
</evidence>
<dbReference type="Gene3D" id="3.30.70.270">
    <property type="match status" value="2"/>
</dbReference>
<accession>A0AA88KU33</accession>
<protein>
    <recommendedName>
        <fullName evidence="3">Reverse transcriptase domain-containing protein</fullName>
    </recommendedName>
</protein>
<feature type="non-terminal residue" evidence="1">
    <location>
        <position position="1"/>
    </location>
</feature>
<dbReference type="InterPro" id="IPR043502">
    <property type="entry name" value="DNA/RNA_pol_sf"/>
</dbReference>